<dbReference type="EnsemblProtists" id="PYU1_T009308">
    <property type="protein sequence ID" value="PYU1_T009308"/>
    <property type="gene ID" value="PYU1_G009290"/>
</dbReference>
<protein>
    <submittedName>
        <fullName evidence="2">Uncharacterized protein</fullName>
    </submittedName>
</protein>
<feature type="compositionally biased region" description="Basic and acidic residues" evidence="1">
    <location>
        <begin position="55"/>
        <end position="67"/>
    </location>
</feature>
<dbReference type="EMBL" id="GL376632">
    <property type="status" value="NOT_ANNOTATED_CDS"/>
    <property type="molecule type" value="Genomic_DNA"/>
</dbReference>
<dbReference type="InterPro" id="IPR029058">
    <property type="entry name" value="AB_hydrolase_fold"/>
</dbReference>
<dbReference type="VEuPathDB" id="FungiDB:PYU1_G009290"/>
<dbReference type="AlphaFoldDB" id="K3WWG0"/>
<dbReference type="HOGENOM" id="CLU_028087_0_1_1"/>
<reference evidence="3" key="1">
    <citation type="journal article" date="2010" name="Genome Biol.">
        <title>Genome sequence of the necrotrophic plant pathogen Pythium ultimum reveals original pathogenicity mechanisms and effector repertoire.</title>
        <authorList>
            <person name="Levesque C.A."/>
            <person name="Brouwer H."/>
            <person name="Cano L."/>
            <person name="Hamilton J.P."/>
            <person name="Holt C."/>
            <person name="Huitema E."/>
            <person name="Raffaele S."/>
            <person name="Robideau G.P."/>
            <person name="Thines M."/>
            <person name="Win J."/>
            <person name="Zerillo M.M."/>
            <person name="Beakes G.W."/>
            <person name="Boore J.L."/>
            <person name="Busam D."/>
            <person name="Dumas B."/>
            <person name="Ferriera S."/>
            <person name="Fuerstenberg S.I."/>
            <person name="Gachon C.M."/>
            <person name="Gaulin E."/>
            <person name="Govers F."/>
            <person name="Grenville-Briggs L."/>
            <person name="Horner N."/>
            <person name="Hostetler J."/>
            <person name="Jiang R.H."/>
            <person name="Johnson J."/>
            <person name="Krajaejun T."/>
            <person name="Lin H."/>
            <person name="Meijer H.J."/>
            <person name="Moore B."/>
            <person name="Morris P."/>
            <person name="Phuntmart V."/>
            <person name="Puiu D."/>
            <person name="Shetty J."/>
            <person name="Stajich J.E."/>
            <person name="Tripathy S."/>
            <person name="Wawra S."/>
            <person name="van West P."/>
            <person name="Whitty B.R."/>
            <person name="Coutinho P.M."/>
            <person name="Henrissat B."/>
            <person name="Martin F."/>
            <person name="Thomas P.D."/>
            <person name="Tyler B.M."/>
            <person name="De Vries R.P."/>
            <person name="Kamoun S."/>
            <person name="Yandell M."/>
            <person name="Tisserat N."/>
            <person name="Buell C.R."/>
        </authorList>
    </citation>
    <scope>NUCLEOTIDE SEQUENCE</scope>
    <source>
        <strain evidence="3">DAOM:BR144</strain>
    </source>
</reference>
<organism evidence="2 3">
    <name type="scientific">Globisporangium ultimum (strain ATCC 200006 / CBS 805.95 / DAOM BR144)</name>
    <name type="common">Pythium ultimum</name>
    <dbReference type="NCBI Taxonomy" id="431595"/>
    <lineage>
        <taxon>Eukaryota</taxon>
        <taxon>Sar</taxon>
        <taxon>Stramenopiles</taxon>
        <taxon>Oomycota</taxon>
        <taxon>Peronosporomycetes</taxon>
        <taxon>Pythiales</taxon>
        <taxon>Pythiaceae</taxon>
        <taxon>Globisporangium</taxon>
    </lineage>
</organism>
<dbReference type="Proteomes" id="UP000019132">
    <property type="component" value="Unassembled WGS sequence"/>
</dbReference>
<evidence type="ECO:0000313" key="2">
    <source>
        <dbReference type="EnsemblProtists" id="PYU1_T009308"/>
    </source>
</evidence>
<sequence length="424" mass="46584">MFRIESGDIVMYLKPQARNSEDDEAMRIAMERVDAFDSSYGFPLCPRLPTTIRLSRSEREDAEREDSAVDGDIDDERDTESRSNKMPPLPLRGWWSSGKKTTDDEHLESQAAGKSTSTKSACTCTNGANKKCLFIHGIGVRDNVGVQDDFAEYWGSKVKTALPCCSVVKFTHFNTVDSPWHSRGFAREICNAAAAVAINASYNTSTGALKWNESNSKPVVLKDMVLIAHSTGNLHLASALHYGDCALDPKSSRWLAVQGPMSGSRTANQVIKKCHIPNTTWDDLTRYVLEGFELCPVTGSTQSLILKGSNASASRLDTLYEKAVGTFRASVYANMCGVSAVGILSPSSPRYVALEAFSNHTSKENDGAVEFASCRSGIDASSFAPKHTSRFYKAEINHDDGRMINGDSTWAETRKPLKWLQCQF</sequence>
<accession>K3WWG0</accession>
<reference evidence="2" key="3">
    <citation type="submission" date="2015-02" db="UniProtKB">
        <authorList>
            <consortium name="EnsemblProtists"/>
        </authorList>
    </citation>
    <scope>IDENTIFICATION</scope>
    <source>
        <strain evidence="2">DAOM BR144</strain>
    </source>
</reference>
<proteinExistence type="predicted"/>
<evidence type="ECO:0000256" key="1">
    <source>
        <dbReference type="SAM" id="MobiDB-lite"/>
    </source>
</evidence>
<evidence type="ECO:0000313" key="3">
    <source>
        <dbReference type="Proteomes" id="UP000019132"/>
    </source>
</evidence>
<keyword evidence="3" id="KW-1185">Reference proteome</keyword>
<feature type="compositionally biased region" description="Acidic residues" evidence="1">
    <location>
        <begin position="68"/>
        <end position="78"/>
    </location>
</feature>
<reference evidence="3" key="2">
    <citation type="submission" date="2010-04" db="EMBL/GenBank/DDBJ databases">
        <authorList>
            <person name="Buell R."/>
            <person name="Hamilton J."/>
            <person name="Hostetler J."/>
        </authorList>
    </citation>
    <scope>NUCLEOTIDE SEQUENCE [LARGE SCALE GENOMIC DNA]</scope>
    <source>
        <strain evidence="3">DAOM:BR144</strain>
    </source>
</reference>
<dbReference type="eggNOG" id="ENOG502RUUG">
    <property type="taxonomic scope" value="Eukaryota"/>
</dbReference>
<name>K3WWG0_GLOUD</name>
<feature type="region of interest" description="Disordered" evidence="1">
    <location>
        <begin position="55"/>
        <end position="112"/>
    </location>
</feature>
<dbReference type="PANTHER" id="PTHR22538:SF1">
    <property type="entry name" value="VWFD DOMAIN-CONTAINING PROTEIN"/>
    <property type="match status" value="1"/>
</dbReference>
<dbReference type="PANTHER" id="PTHR22538">
    <property type="entry name" value="CILIA- AND FLAGELLA-ASSOCIATED PROTEIN 74"/>
    <property type="match status" value="1"/>
</dbReference>
<dbReference type="Gene3D" id="3.40.50.1820">
    <property type="entry name" value="alpha/beta hydrolase"/>
    <property type="match status" value="1"/>
</dbReference>
<dbReference type="InParanoid" id="K3WWG0"/>